<evidence type="ECO:0000313" key="2">
    <source>
        <dbReference type="EMBL" id="QCE09060.1"/>
    </source>
</evidence>
<name>A0A4D6N5I8_VIGUN</name>
<evidence type="ECO:0000256" key="1">
    <source>
        <dbReference type="SAM" id="Phobius"/>
    </source>
</evidence>
<accession>A0A4D6N5I8</accession>
<dbReference type="Gene3D" id="3.20.20.80">
    <property type="entry name" value="Glycosidases"/>
    <property type="match status" value="1"/>
</dbReference>
<feature type="transmembrane region" description="Helical" evidence="1">
    <location>
        <begin position="25"/>
        <end position="45"/>
    </location>
</feature>
<evidence type="ECO:0000313" key="3">
    <source>
        <dbReference type="Proteomes" id="UP000501690"/>
    </source>
</evidence>
<proteinExistence type="predicted"/>
<sequence>MRIRSKKSSGAASKLVAMAKRSSKATIFFIFVSFMLFCAFLPVFAPLPSFHSHSPHRSHRNTVSFCTPSLSLSLSLSLILLFSAAQYSQLVTQLHELALWQMVNRKFEIASDRFWRDGEPFQIIGGDVHYFRVHPEVVHFFLTSLSLERGRGIFSNSLAEHPLHIMIVFQSMEMLLLLPL</sequence>
<keyword evidence="1" id="KW-0472">Membrane</keyword>
<keyword evidence="1" id="KW-1133">Transmembrane helix</keyword>
<dbReference type="EMBL" id="CP039354">
    <property type="protein sequence ID" value="QCE09060.1"/>
    <property type="molecule type" value="Genomic_DNA"/>
</dbReference>
<feature type="transmembrane region" description="Helical" evidence="1">
    <location>
        <begin position="65"/>
        <end position="85"/>
    </location>
</feature>
<reference evidence="2 3" key="1">
    <citation type="submission" date="2019-04" db="EMBL/GenBank/DDBJ databases">
        <title>An improved genome assembly and genetic linkage map for asparagus bean, Vigna unguiculata ssp. sesquipedialis.</title>
        <authorList>
            <person name="Xia Q."/>
            <person name="Zhang R."/>
            <person name="Dong Y."/>
        </authorList>
    </citation>
    <scope>NUCLEOTIDE SEQUENCE [LARGE SCALE GENOMIC DNA]</scope>
    <source>
        <tissue evidence="2">Leaf</tissue>
    </source>
</reference>
<organism evidence="2 3">
    <name type="scientific">Vigna unguiculata</name>
    <name type="common">Cowpea</name>
    <dbReference type="NCBI Taxonomy" id="3917"/>
    <lineage>
        <taxon>Eukaryota</taxon>
        <taxon>Viridiplantae</taxon>
        <taxon>Streptophyta</taxon>
        <taxon>Embryophyta</taxon>
        <taxon>Tracheophyta</taxon>
        <taxon>Spermatophyta</taxon>
        <taxon>Magnoliopsida</taxon>
        <taxon>eudicotyledons</taxon>
        <taxon>Gunneridae</taxon>
        <taxon>Pentapetalae</taxon>
        <taxon>rosids</taxon>
        <taxon>fabids</taxon>
        <taxon>Fabales</taxon>
        <taxon>Fabaceae</taxon>
        <taxon>Papilionoideae</taxon>
        <taxon>50 kb inversion clade</taxon>
        <taxon>NPAAA clade</taxon>
        <taxon>indigoferoid/millettioid clade</taxon>
        <taxon>Phaseoleae</taxon>
        <taxon>Vigna</taxon>
    </lineage>
</organism>
<gene>
    <name evidence="2" type="ORF">DEO72_LG10g279</name>
</gene>
<keyword evidence="3" id="KW-1185">Reference proteome</keyword>
<dbReference type="Proteomes" id="UP000501690">
    <property type="component" value="Linkage Group LG10"/>
</dbReference>
<protein>
    <submittedName>
        <fullName evidence="2">Beta-galactosidase</fullName>
    </submittedName>
</protein>
<keyword evidence="1" id="KW-0812">Transmembrane</keyword>
<dbReference type="AlphaFoldDB" id="A0A4D6N5I8"/>